<dbReference type="RefSeq" id="WP_330130288.1">
    <property type="nucleotide sequence ID" value="NZ_JAUHLI010000026.1"/>
</dbReference>
<dbReference type="Proteomes" id="UP001336314">
    <property type="component" value="Unassembled WGS sequence"/>
</dbReference>
<sequence length="315" mass="36504">MSYQYDLADFKRYLNDRNRAYRVDGLIFWQNRIPLPIDLFNRIFDESDQIVTDYIYQLAASTLAFSKARTFDEQLRHPVSDLPTDKLKEHYAELSSWVAAELPDSCRIVRMVYEAAEILGVPEFEFSRDRVTAALLHQGKKYARLFMPNPVRELVERFAGCNAIGQDNTDMFGNIIADRYNIYRSGFSDALAIIFNALLDFRLLFSGKGNRLQKISVITSIPTNLDIRFAATIDGSLWEPGYEDDHYVTINNKHPLIRKLSQEQSPALAELLFFLAQFENSQFSDQNKKFIENMRQALSRELWIKNDRTDLAGVR</sequence>
<reference evidence="1 2" key="1">
    <citation type="submission" date="2023-07" db="EMBL/GenBank/DDBJ databases">
        <title>Alkalimonas sp., MEB108 novel, alkaliphilic bacterium isolated from Lonar Lake, India.</title>
        <authorList>
            <person name="Joshi A."/>
            <person name="Thite S."/>
        </authorList>
    </citation>
    <scope>NUCLEOTIDE SEQUENCE [LARGE SCALE GENOMIC DNA]</scope>
    <source>
        <strain evidence="1 2">MEB108</strain>
    </source>
</reference>
<gene>
    <name evidence="1" type="ORF">QWY20_17460</name>
</gene>
<organism evidence="1 2">
    <name type="scientific">Alkalimonas cellulosilytica</name>
    <dbReference type="NCBI Taxonomy" id="3058395"/>
    <lineage>
        <taxon>Bacteria</taxon>
        <taxon>Pseudomonadati</taxon>
        <taxon>Pseudomonadota</taxon>
        <taxon>Gammaproteobacteria</taxon>
        <taxon>Alkalimonas</taxon>
    </lineage>
</organism>
<comment type="caution">
    <text evidence="1">The sequence shown here is derived from an EMBL/GenBank/DDBJ whole genome shotgun (WGS) entry which is preliminary data.</text>
</comment>
<evidence type="ECO:0000313" key="2">
    <source>
        <dbReference type="Proteomes" id="UP001336314"/>
    </source>
</evidence>
<evidence type="ECO:0000313" key="1">
    <source>
        <dbReference type="EMBL" id="MEE2003244.1"/>
    </source>
</evidence>
<proteinExistence type="predicted"/>
<protein>
    <submittedName>
        <fullName evidence="1">Uncharacterized protein</fullName>
    </submittedName>
</protein>
<accession>A0ABU7JA06</accession>
<keyword evidence="2" id="KW-1185">Reference proteome</keyword>
<name>A0ABU7JA06_9GAMM</name>
<dbReference type="EMBL" id="JAUHLI010000026">
    <property type="protein sequence ID" value="MEE2003244.1"/>
    <property type="molecule type" value="Genomic_DNA"/>
</dbReference>